<proteinExistence type="predicted"/>
<accession>A0ABY2PE08</accession>
<dbReference type="Proteomes" id="UP000306274">
    <property type="component" value="Unassembled WGS sequence"/>
</dbReference>
<keyword evidence="2" id="KW-1185">Reference proteome</keyword>
<reference evidence="1 2" key="1">
    <citation type="submission" date="2019-04" db="EMBL/GenBank/DDBJ databases">
        <title>Streptomyces rhizosphaericola sp. nov., an actinobacterium isolated from the wheat rhizosphere.</title>
        <authorList>
            <person name="Vargas Hoyos H.A."/>
            <person name="Santos S.N."/>
            <person name="Genuario D.B."/>
            <person name="Melo I.S."/>
            <person name="Da Silva L.J."/>
            <person name="Da Silva F.S.P."/>
            <person name="Zucchi T.D."/>
        </authorList>
    </citation>
    <scope>NUCLEOTIDE SEQUENCE [LARGE SCALE GENOMIC DNA]</scope>
    <source>
        <strain evidence="1 2">1AS2c</strain>
    </source>
</reference>
<gene>
    <name evidence="1" type="ORF">E5Z02_16945</name>
</gene>
<protein>
    <submittedName>
        <fullName evidence="1">Pilus assembly protein CpaF</fullName>
    </submittedName>
</protein>
<feature type="non-terminal residue" evidence="1">
    <location>
        <position position="42"/>
    </location>
</feature>
<comment type="caution">
    <text evidence="1">The sequence shown here is derived from an EMBL/GenBank/DDBJ whole genome shotgun (WGS) entry which is preliminary data.</text>
</comment>
<evidence type="ECO:0000313" key="2">
    <source>
        <dbReference type="Proteomes" id="UP000306274"/>
    </source>
</evidence>
<evidence type="ECO:0000313" key="1">
    <source>
        <dbReference type="EMBL" id="TGZ09136.1"/>
    </source>
</evidence>
<organism evidence="1 2">
    <name type="scientific">Streptomyces rhizosphaericola</name>
    <dbReference type="NCBI Taxonomy" id="2564098"/>
    <lineage>
        <taxon>Bacteria</taxon>
        <taxon>Bacillati</taxon>
        <taxon>Actinomycetota</taxon>
        <taxon>Actinomycetes</taxon>
        <taxon>Kitasatosporales</taxon>
        <taxon>Streptomycetaceae</taxon>
        <taxon>Streptomyces</taxon>
    </lineage>
</organism>
<sequence length="42" mass="4288">MTDALLDAVRQRLARSGDAPTPAGVAAALRAQGRLLGDAEVL</sequence>
<dbReference type="EMBL" id="SRZK01000152">
    <property type="protein sequence ID" value="TGZ09136.1"/>
    <property type="molecule type" value="Genomic_DNA"/>
</dbReference>
<name>A0ABY2PE08_9ACTN</name>